<comment type="subunit">
    <text evidence="2">Interacts with microtubules.</text>
</comment>
<dbReference type="PANTHER" id="PTHR16056">
    <property type="entry name" value="REGULATOR OF MICROTUBULE DYNAMICS PROTEIN"/>
    <property type="match status" value="1"/>
</dbReference>
<evidence type="ECO:0000256" key="2">
    <source>
        <dbReference type="ARBA" id="ARBA00011375"/>
    </source>
</evidence>
<comment type="caution">
    <text evidence="10">The sequence shown here is derived from an EMBL/GenBank/DDBJ whole genome shotgun (WGS) entry which is preliminary data.</text>
</comment>
<evidence type="ECO:0000313" key="11">
    <source>
        <dbReference type="Proteomes" id="UP000291343"/>
    </source>
</evidence>
<sequence>MLFRMEIPFESMSEIMKPKGYLILAIGTGVVIGAAGTYLWQQIDEEKRKRLLLTRDIVKLDGSVSQLRKELDIIRDETNKLRRRRVRRNTTTTTTVAPSMLSETEMFSTLESTIGDETDDLYYDVSSDENTFEMEGNKETVQDSPVFNSEEFYAEVDKLYEGSIQDKTKSFGLLLEIEEKFKERSEDAELLWRLARAYYSMSSTHGSRGDKQKKKECVMKGISYAEKALGINSESSNVHKWYAICVGERGQFLPTKEKISDGFTFKKHVEEAVRLNPKDPILHHLLGRFFYEIAQLTWLERSVANTLFGPVPEGSYPDAIKCLLQSETMNETPYKDNRLLLAKCFIQSKKYEEAAGWLKKAADVEIKSDADSIAQKEIESLMKTYKKYL</sequence>
<evidence type="ECO:0000256" key="5">
    <source>
        <dbReference type="ARBA" id="ARBA00022803"/>
    </source>
</evidence>
<dbReference type="InterPro" id="IPR011990">
    <property type="entry name" value="TPR-like_helical_dom_sf"/>
</dbReference>
<dbReference type="InterPro" id="IPR049039">
    <property type="entry name" value="RMD1-3_a_helical_rpt"/>
</dbReference>
<evidence type="ECO:0000313" key="10">
    <source>
        <dbReference type="EMBL" id="RZF42394.1"/>
    </source>
</evidence>
<reference evidence="10 11" key="1">
    <citation type="journal article" date="2017" name="Gigascience">
        <title>Genome sequence of the small brown planthopper, Laodelphax striatellus.</title>
        <authorList>
            <person name="Zhu J."/>
            <person name="Jiang F."/>
            <person name="Wang X."/>
            <person name="Yang P."/>
            <person name="Bao Y."/>
            <person name="Zhao W."/>
            <person name="Wang W."/>
            <person name="Lu H."/>
            <person name="Wang Q."/>
            <person name="Cui N."/>
            <person name="Li J."/>
            <person name="Chen X."/>
            <person name="Luo L."/>
            <person name="Yu J."/>
            <person name="Kang L."/>
            <person name="Cui F."/>
        </authorList>
    </citation>
    <scope>NUCLEOTIDE SEQUENCE [LARGE SCALE GENOMIC DNA]</scope>
    <source>
        <strain evidence="10">Lst14</strain>
    </source>
</reference>
<dbReference type="Gene3D" id="1.25.40.10">
    <property type="entry name" value="Tetratricopeptide repeat domain"/>
    <property type="match status" value="1"/>
</dbReference>
<protein>
    <recommendedName>
        <fullName evidence="7">Regulator of microtubule dynamics protein 1</fullName>
    </recommendedName>
    <alternativeName>
        <fullName evidence="8">Protein FAM82B</fullName>
    </alternativeName>
</protein>
<proteinExistence type="predicted"/>
<dbReference type="GO" id="GO:0005876">
    <property type="term" value="C:spindle microtubule"/>
    <property type="evidence" value="ECO:0007669"/>
    <property type="project" value="TreeGrafter"/>
</dbReference>
<dbReference type="GO" id="GO:0097431">
    <property type="term" value="C:mitotic spindle pole"/>
    <property type="evidence" value="ECO:0007669"/>
    <property type="project" value="TreeGrafter"/>
</dbReference>
<evidence type="ECO:0000256" key="3">
    <source>
        <dbReference type="ARBA" id="ARBA00022490"/>
    </source>
</evidence>
<accession>A0A482X9A9</accession>
<name>A0A482X9A9_LAOST</name>
<evidence type="ECO:0000256" key="1">
    <source>
        <dbReference type="ARBA" id="ARBA00004245"/>
    </source>
</evidence>
<keyword evidence="4" id="KW-0677">Repeat</keyword>
<keyword evidence="9" id="KW-0472">Membrane</keyword>
<dbReference type="GO" id="GO:0008017">
    <property type="term" value="F:microtubule binding"/>
    <property type="evidence" value="ECO:0007669"/>
    <property type="project" value="TreeGrafter"/>
</dbReference>
<dbReference type="STRING" id="195883.A0A482X9A9"/>
<dbReference type="Pfam" id="PF21033">
    <property type="entry name" value="RMD1-3"/>
    <property type="match status" value="1"/>
</dbReference>
<gene>
    <name evidence="10" type="ORF">LSTR_LSTR004202</name>
</gene>
<dbReference type="AlphaFoldDB" id="A0A482X9A9"/>
<keyword evidence="5" id="KW-0802">TPR repeat</keyword>
<keyword evidence="9" id="KW-1133">Transmembrane helix</keyword>
<dbReference type="PANTHER" id="PTHR16056:SF16">
    <property type="entry name" value="REGULATOR OF MICROTUBULE DYNAMICS PROTEIN 1"/>
    <property type="match status" value="1"/>
</dbReference>
<evidence type="ECO:0000256" key="8">
    <source>
        <dbReference type="ARBA" id="ARBA00041958"/>
    </source>
</evidence>
<comment type="subcellular location">
    <subcellularLocation>
        <location evidence="1">Cytoplasm</location>
        <location evidence="1">Cytoskeleton</location>
    </subcellularLocation>
</comment>
<organism evidence="10 11">
    <name type="scientific">Laodelphax striatellus</name>
    <name type="common">Small brown planthopper</name>
    <name type="synonym">Delphax striatella</name>
    <dbReference type="NCBI Taxonomy" id="195883"/>
    <lineage>
        <taxon>Eukaryota</taxon>
        <taxon>Metazoa</taxon>
        <taxon>Ecdysozoa</taxon>
        <taxon>Arthropoda</taxon>
        <taxon>Hexapoda</taxon>
        <taxon>Insecta</taxon>
        <taxon>Pterygota</taxon>
        <taxon>Neoptera</taxon>
        <taxon>Paraneoptera</taxon>
        <taxon>Hemiptera</taxon>
        <taxon>Auchenorrhyncha</taxon>
        <taxon>Fulgoroidea</taxon>
        <taxon>Delphacidae</taxon>
        <taxon>Criomorphinae</taxon>
        <taxon>Laodelphax</taxon>
    </lineage>
</organism>
<dbReference type="SUPFAM" id="SSF48452">
    <property type="entry name" value="TPR-like"/>
    <property type="match status" value="1"/>
</dbReference>
<dbReference type="Proteomes" id="UP000291343">
    <property type="component" value="Unassembled WGS sequence"/>
</dbReference>
<feature type="transmembrane region" description="Helical" evidence="9">
    <location>
        <begin position="21"/>
        <end position="40"/>
    </location>
</feature>
<keyword evidence="6" id="KW-0206">Cytoskeleton</keyword>
<keyword evidence="3" id="KW-0963">Cytoplasm</keyword>
<dbReference type="GO" id="GO:0005737">
    <property type="term" value="C:cytoplasm"/>
    <property type="evidence" value="ECO:0007669"/>
    <property type="project" value="TreeGrafter"/>
</dbReference>
<evidence type="ECO:0000256" key="7">
    <source>
        <dbReference type="ARBA" id="ARBA00039966"/>
    </source>
</evidence>
<dbReference type="SMR" id="A0A482X9A9"/>
<dbReference type="OrthoDB" id="512473at2759"/>
<evidence type="ECO:0000256" key="4">
    <source>
        <dbReference type="ARBA" id="ARBA00022737"/>
    </source>
</evidence>
<dbReference type="EMBL" id="QKKF02015211">
    <property type="protein sequence ID" value="RZF42394.1"/>
    <property type="molecule type" value="Genomic_DNA"/>
</dbReference>
<keyword evidence="11" id="KW-1185">Reference proteome</keyword>
<dbReference type="InParanoid" id="A0A482X9A9"/>
<evidence type="ECO:0000256" key="6">
    <source>
        <dbReference type="ARBA" id="ARBA00023212"/>
    </source>
</evidence>
<evidence type="ECO:0000256" key="9">
    <source>
        <dbReference type="SAM" id="Phobius"/>
    </source>
</evidence>
<keyword evidence="9" id="KW-0812">Transmembrane</keyword>